<organism evidence="2">
    <name type="scientific">uncultured Caudovirales phage</name>
    <dbReference type="NCBI Taxonomy" id="2100421"/>
    <lineage>
        <taxon>Viruses</taxon>
        <taxon>Duplodnaviria</taxon>
        <taxon>Heunggongvirae</taxon>
        <taxon>Uroviricota</taxon>
        <taxon>Caudoviricetes</taxon>
        <taxon>Peduoviridae</taxon>
        <taxon>Maltschvirus</taxon>
        <taxon>Maltschvirus maltsch</taxon>
    </lineage>
</organism>
<name>A0A6J7W8D1_9CAUD</name>
<sequence>MTPESIARETTIPIEIIRLGITALEQPDPDSRTPAENGRRIIRLSETRQWGWRITNYEHYRQLRNEEERRDYHRQYWHKRKLKQTQDTQQTQPDSTDAEAVSSKHEEKDRARKRACRLPSDFNLTPERETVCRSEGLDPARTMADFRDYWTAAPKGSKLDWDATWRTWCRNQRKSPEQLAAKRKADQDAMAWDRVKARAEQSGCPLVPREHEPPGIYESRVSDWENSNRGKTYVTGVAELAARMKVQ</sequence>
<accession>A0A6J7W8D1</accession>
<proteinExistence type="predicted"/>
<evidence type="ECO:0000256" key="1">
    <source>
        <dbReference type="SAM" id="MobiDB-lite"/>
    </source>
</evidence>
<feature type="compositionally biased region" description="Low complexity" evidence="1">
    <location>
        <begin position="85"/>
        <end position="95"/>
    </location>
</feature>
<protein>
    <submittedName>
        <fullName evidence="2">Uncharacterized protein</fullName>
    </submittedName>
</protein>
<gene>
    <name evidence="2" type="ORF">UFOVP154_16</name>
</gene>
<reference evidence="2" key="1">
    <citation type="submission" date="2020-05" db="EMBL/GenBank/DDBJ databases">
        <authorList>
            <person name="Chiriac C."/>
            <person name="Salcher M."/>
            <person name="Ghai R."/>
            <person name="Kavagutti S V."/>
        </authorList>
    </citation>
    <scope>NUCLEOTIDE SEQUENCE</scope>
</reference>
<dbReference type="EMBL" id="LR798202">
    <property type="protein sequence ID" value="CAB5170302.1"/>
    <property type="molecule type" value="Genomic_DNA"/>
</dbReference>
<feature type="region of interest" description="Disordered" evidence="1">
    <location>
        <begin position="80"/>
        <end position="114"/>
    </location>
</feature>
<evidence type="ECO:0000313" key="2">
    <source>
        <dbReference type="EMBL" id="CAB5170302.1"/>
    </source>
</evidence>